<accession>A0A1G9E144</accession>
<dbReference type="AlphaFoldDB" id="A0A1G9E144"/>
<dbReference type="RefSeq" id="WP_143003933.1">
    <property type="nucleotide sequence ID" value="NZ_FNFY01000007.1"/>
</dbReference>
<gene>
    <name evidence="1" type="ORF">SAMN05216216_10753</name>
</gene>
<dbReference type="STRING" id="576118.SAMN05216216_10753"/>
<dbReference type="EMBL" id="FNFY01000007">
    <property type="protein sequence ID" value="SDK69855.1"/>
    <property type="molecule type" value="Genomic_DNA"/>
</dbReference>
<protein>
    <submittedName>
        <fullName evidence="1">Uncharacterized protein</fullName>
    </submittedName>
</protein>
<keyword evidence="2" id="KW-1185">Reference proteome</keyword>
<dbReference type="OrthoDB" id="2414594at2"/>
<dbReference type="Proteomes" id="UP000199008">
    <property type="component" value="Unassembled WGS sequence"/>
</dbReference>
<sequence>MNREEIVNMFEKSIDVDSADAEQNYSECSKVLDRILLEVEDYKKSLEAKGIELHVNRSEKNLQATDYGLDTVINVEGIKEKNRNFIQKEYG</sequence>
<organism evidence="1 2">
    <name type="scientific">Lacicoccus qingdaonensis</name>
    <dbReference type="NCBI Taxonomy" id="576118"/>
    <lineage>
        <taxon>Bacteria</taxon>
        <taxon>Bacillati</taxon>
        <taxon>Bacillota</taxon>
        <taxon>Bacilli</taxon>
        <taxon>Bacillales</taxon>
        <taxon>Salinicoccaceae</taxon>
        <taxon>Lacicoccus</taxon>
    </lineage>
</organism>
<evidence type="ECO:0000313" key="2">
    <source>
        <dbReference type="Proteomes" id="UP000199008"/>
    </source>
</evidence>
<name>A0A1G9E144_9BACL</name>
<reference evidence="2" key="1">
    <citation type="submission" date="2016-10" db="EMBL/GenBank/DDBJ databases">
        <authorList>
            <person name="Varghese N."/>
            <person name="Submissions S."/>
        </authorList>
    </citation>
    <scope>NUCLEOTIDE SEQUENCE [LARGE SCALE GENOMIC DNA]</scope>
    <source>
        <strain evidence="2">CGMCC 1.8895</strain>
    </source>
</reference>
<proteinExistence type="predicted"/>
<evidence type="ECO:0000313" key="1">
    <source>
        <dbReference type="EMBL" id="SDK69855.1"/>
    </source>
</evidence>